<dbReference type="EMBL" id="GGMR01000592">
    <property type="protein sequence ID" value="MBY13211.1"/>
    <property type="molecule type" value="Transcribed_RNA"/>
</dbReference>
<proteinExistence type="predicted"/>
<organism evidence="1">
    <name type="scientific">Schizaphis graminum</name>
    <name type="common">Green bug aphid</name>
    <dbReference type="NCBI Taxonomy" id="13262"/>
    <lineage>
        <taxon>Eukaryota</taxon>
        <taxon>Metazoa</taxon>
        <taxon>Ecdysozoa</taxon>
        <taxon>Arthropoda</taxon>
        <taxon>Hexapoda</taxon>
        <taxon>Insecta</taxon>
        <taxon>Pterygota</taxon>
        <taxon>Neoptera</taxon>
        <taxon>Paraneoptera</taxon>
        <taxon>Hemiptera</taxon>
        <taxon>Sternorrhyncha</taxon>
        <taxon>Aphidomorpha</taxon>
        <taxon>Aphidoidea</taxon>
        <taxon>Aphididae</taxon>
        <taxon>Aphidini</taxon>
        <taxon>Schizaphis</taxon>
    </lineage>
</organism>
<dbReference type="AlphaFoldDB" id="A0A2S2N7M0"/>
<gene>
    <name evidence="1" type="ORF">g.54578</name>
</gene>
<sequence length="101" mass="11293">MTYRRTRQCTFPYLSRHFVAVILCPMSSAKRAKLQTLFTSDATRAQHNALDVSLHWGIASGSSQPTSWPKLFLTSGLIAGCKTLRSTNNNHSSNYLVICRC</sequence>
<accession>A0A2S2N7M0</accession>
<reference evidence="1" key="1">
    <citation type="submission" date="2018-04" db="EMBL/GenBank/DDBJ databases">
        <title>Transcriptome of Schizaphis graminum biotype I.</title>
        <authorList>
            <person name="Scully E.D."/>
            <person name="Geib S.M."/>
            <person name="Palmer N.A."/>
            <person name="Koch K."/>
            <person name="Bradshaw J."/>
            <person name="Heng-Moss T."/>
            <person name="Sarath G."/>
        </authorList>
    </citation>
    <scope>NUCLEOTIDE SEQUENCE</scope>
</reference>
<evidence type="ECO:0000313" key="1">
    <source>
        <dbReference type="EMBL" id="MBY13211.1"/>
    </source>
</evidence>
<name>A0A2S2N7M0_SCHGA</name>
<protein>
    <submittedName>
        <fullName evidence="1">Uncharacterized protein</fullName>
    </submittedName>
</protein>